<keyword evidence="12" id="KW-1185">Reference proteome</keyword>
<feature type="region of interest" description="Disordered" evidence="9">
    <location>
        <begin position="156"/>
        <end position="265"/>
    </location>
</feature>
<dbReference type="PROSITE" id="PS50011">
    <property type="entry name" value="PROTEIN_KINASE_DOM"/>
    <property type="match status" value="1"/>
</dbReference>
<keyword evidence="3" id="KW-0808">Transferase</keyword>
<feature type="compositionally biased region" description="Basic and acidic residues" evidence="9">
    <location>
        <begin position="22"/>
        <end position="37"/>
    </location>
</feature>
<feature type="compositionally biased region" description="Basic residues" evidence="9">
    <location>
        <begin position="38"/>
        <end position="50"/>
    </location>
</feature>
<dbReference type="SMART" id="SM00220">
    <property type="entry name" value="S_TKc"/>
    <property type="match status" value="1"/>
</dbReference>
<dbReference type="EC" id="2.7.11.1" evidence="1"/>
<accession>A0A5N5QBI4</accession>
<name>A0A5N5QBI4_9AGAM</name>
<comment type="similarity">
    <text evidence="7">Belongs to the protein kinase superfamily. CMGC Ser/Thr protein kinase family.</text>
</comment>
<keyword evidence="4 8" id="KW-0547">Nucleotide-binding</keyword>
<dbReference type="PANTHER" id="PTHR24058:SF103">
    <property type="entry name" value="SERINE_THREONINE-PROTEIN KINASE PRP4 HOMOLOG"/>
    <property type="match status" value="1"/>
</dbReference>
<gene>
    <name evidence="11" type="ORF">CTheo_7789</name>
</gene>
<feature type="compositionally biased region" description="Polar residues" evidence="9">
    <location>
        <begin position="235"/>
        <end position="244"/>
    </location>
</feature>
<dbReference type="InterPro" id="IPR044092">
    <property type="entry name" value="STKc_PRP4"/>
</dbReference>
<feature type="region of interest" description="Disordered" evidence="9">
    <location>
        <begin position="1"/>
        <end position="134"/>
    </location>
</feature>
<evidence type="ECO:0000256" key="6">
    <source>
        <dbReference type="ARBA" id="ARBA00022840"/>
    </source>
</evidence>
<dbReference type="SUPFAM" id="SSF56112">
    <property type="entry name" value="Protein kinase-like (PK-like)"/>
    <property type="match status" value="1"/>
</dbReference>
<feature type="region of interest" description="Disordered" evidence="9">
    <location>
        <begin position="288"/>
        <end position="317"/>
    </location>
</feature>
<feature type="compositionally biased region" description="Basic and acidic residues" evidence="9">
    <location>
        <begin position="51"/>
        <end position="83"/>
    </location>
</feature>
<dbReference type="PANTHER" id="PTHR24058">
    <property type="entry name" value="DUAL SPECIFICITY PROTEIN KINASE"/>
    <property type="match status" value="1"/>
</dbReference>
<dbReference type="InterPro" id="IPR008271">
    <property type="entry name" value="Ser/Thr_kinase_AS"/>
</dbReference>
<dbReference type="CDD" id="cd14135">
    <property type="entry name" value="STKc_PRP4"/>
    <property type="match status" value="1"/>
</dbReference>
<dbReference type="PROSITE" id="PS00107">
    <property type="entry name" value="PROTEIN_KINASE_ATP"/>
    <property type="match status" value="1"/>
</dbReference>
<evidence type="ECO:0000256" key="5">
    <source>
        <dbReference type="ARBA" id="ARBA00022777"/>
    </source>
</evidence>
<feature type="domain" description="Protein kinase" evidence="10">
    <location>
        <begin position="378"/>
        <end position="698"/>
    </location>
</feature>
<organism evidence="11 12">
    <name type="scientific">Ceratobasidium theobromae</name>
    <dbReference type="NCBI Taxonomy" id="1582974"/>
    <lineage>
        <taxon>Eukaryota</taxon>
        <taxon>Fungi</taxon>
        <taxon>Dikarya</taxon>
        <taxon>Basidiomycota</taxon>
        <taxon>Agaricomycotina</taxon>
        <taxon>Agaricomycetes</taxon>
        <taxon>Cantharellales</taxon>
        <taxon>Ceratobasidiaceae</taxon>
        <taxon>Ceratobasidium</taxon>
    </lineage>
</organism>
<evidence type="ECO:0000256" key="9">
    <source>
        <dbReference type="SAM" id="MobiDB-lite"/>
    </source>
</evidence>
<keyword evidence="6 8" id="KW-0067">ATP-binding</keyword>
<dbReference type="Gene3D" id="1.10.510.10">
    <property type="entry name" value="Transferase(Phosphotransferase) domain 1"/>
    <property type="match status" value="1"/>
</dbReference>
<dbReference type="InterPro" id="IPR011009">
    <property type="entry name" value="Kinase-like_dom_sf"/>
</dbReference>
<comment type="caution">
    <text evidence="11">The sequence shown here is derived from an EMBL/GenBank/DDBJ whole genome shotgun (WGS) entry which is preliminary data.</text>
</comment>
<dbReference type="FunFam" id="1.10.510.10:FF:000078">
    <property type="entry name" value="Serine/threonine-protein kinase PRP4 homolog"/>
    <property type="match status" value="1"/>
</dbReference>
<dbReference type="GO" id="GO:0005524">
    <property type="term" value="F:ATP binding"/>
    <property type="evidence" value="ECO:0007669"/>
    <property type="project" value="UniProtKB-UniRule"/>
</dbReference>
<evidence type="ECO:0000256" key="8">
    <source>
        <dbReference type="PROSITE-ProRule" id="PRU10141"/>
    </source>
</evidence>
<evidence type="ECO:0000259" key="10">
    <source>
        <dbReference type="PROSITE" id="PS50011"/>
    </source>
</evidence>
<evidence type="ECO:0000256" key="2">
    <source>
        <dbReference type="ARBA" id="ARBA00022527"/>
    </source>
</evidence>
<proteinExistence type="inferred from homology"/>
<dbReference type="InterPro" id="IPR050494">
    <property type="entry name" value="Ser_Thr_dual-spec_kinase"/>
</dbReference>
<evidence type="ECO:0000256" key="7">
    <source>
        <dbReference type="ARBA" id="ARBA00023596"/>
    </source>
</evidence>
<dbReference type="InterPro" id="IPR000719">
    <property type="entry name" value="Prot_kinase_dom"/>
</dbReference>
<evidence type="ECO:0000256" key="3">
    <source>
        <dbReference type="ARBA" id="ARBA00022679"/>
    </source>
</evidence>
<dbReference type="GO" id="GO:0045292">
    <property type="term" value="P:mRNA cis splicing, via spliceosome"/>
    <property type="evidence" value="ECO:0007669"/>
    <property type="project" value="InterPro"/>
</dbReference>
<feature type="binding site" evidence="8">
    <location>
        <position position="409"/>
    </location>
    <ligand>
        <name>ATP</name>
        <dbReference type="ChEBI" id="CHEBI:30616"/>
    </ligand>
</feature>
<evidence type="ECO:0000256" key="1">
    <source>
        <dbReference type="ARBA" id="ARBA00012513"/>
    </source>
</evidence>
<dbReference type="Proteomes" id="UP000383932">
    <property type="component" value="Unassembled WGS sequence"/>
</dbReference>
<evidence type="ECO:0000313" key="12">
    <source>
        <dbReference type="Proteomes" id="UP000383932"/>
    </source>
</evidence>
<feature type="compositionally biased region" description="Polar residues" evidence="9">
    <location>
        <begin position="192"/>
        <end position="227"/>
    </location>
</feature>
<protein>
    <recommendedName>
        <fullName evidence="1">non-specific serine/threonine protein kinase</fullName>
        <ecNumber evidence="1">2.7.11.1</ecNumber>
    </recommendedName>
</protein>
<dbReference type="AlphaFoldDB" id="A0A5N5QBI4"/>
<dbReference type="Gene3D" id="3.30.200.20">
    <property type="entry name" value="Phosphorylase Kinase, domain 1"/>
    <property type="match status" value="1"/>
</dbReference>
<dbReference type="PROSITE" id="PS00108">
    <property type="entry name" value="PROTEIN_KINASE_ST"/>
    <property type="match status" value="1"/>
</dbReference>
<evidence type="ECO:0000313" key="11">
    <source>
        <dbReference type="EMBL" id="KAB5588771.1"/>
    </source>
</evidence>
<keyword evidence="5 11" id="KW-0418">Kinase</keyword>
<dbReference type="GO" id="GO:0004674">
    <property type="term" value="F:protein serine/threonine kinase activity"/>
    <property type="evidence" value="ECO:0007669"/>
    <property type="project" value="UniProtKB-KW"/>
</dbReference>
<evidence type="ECO:0000256" key="4">
    <source>
        <dbReference type="ARBA" id="ARBA00022741"/>
    </source>
</evidence>
<dbReference type="InterPro" id="IPR017441">
    <property type="entry name" value="Protein_kinase_ATP_BS"/>
</dbReference>
<reference evidence="11 12" key="1">
    <citation type="journal article" date="2019" name="Fungal Biol. Biotechnol.">
        <title>Draft genome sequence of fastidious pathogen Ceratobasidium theobromae, which causes vascular-streak dieback in Theobroma cacao.</title>
        <authorList>
            <person name="Ali S.S."/>
            <person name="Asman A."/>
            <person name="Shao J."/>
            <person name="Firmansyah A.P."/>
            <person name="Susilo A.W."/>
            <person name="Rosmana A."/>
            <person name="McMahon P."/>
            <person name="Junaid M."/>
            <person name="Guest D."/>
            <person name="Kheng T.Y."/>
            <person name="Meinhardt L.W."/>
            <person name="Bailey B.A."/>
        </authorList>
    </citation>
    <scope>NUCLEOTIDE SEQUENCE [LARGE SCALE GENOMIC DNA]</scope>
    <source>
        <strain evidence="11 12">CT2</strain>
    </source>
</reference>
<sequence length="700" mass="77050">MSTGSKRPFPTDYESLPYGSDGESKRRRDENGREERRRDRRDRRGARDRHGRGERDRERDRERRRGSSVEQRHRGHDRRDYSRKSPRAITPAARDSEREEGELSPPKTCIVPPSEQKPPEESIEQLELAPSPPPLEDLIAQRRARRQAILAKHAAVAASAGPTQPASPALSVGGLTLGDGSVAPPTPLPTYLTEQFQNGRSVTGTPEPSANAAPSTGSDNGQATPSDSGGIFSLTKINDSSAPSEQIPDANGVPEDGTAQVSAAEYDPTLDWREDQARRAAHQVQAEIADGIGERDPQGGTAGIGQSADDKMQVEEDDDDLDDMFAVGSRKIKPGSPKVAAPAPVVVAAPGAALNMEADDPEGYYQIILGEMLDGGKYQVFSILGKGMFSAVVRARVMDESPPREVAIKIIRSQESMYKAGQKEIQILNKLAQADPDDKKHLIRLEKSFEHRGHLCLVFESLSMNLRDVIKKFGKDVGLNIRAVRAYAHQLFLALSLLKKANIMHADIKPDNILVNENKTVVKICDLGSASDVSENDITPYLVSRFYRAPEIILGLPYDAAIDIWSIGCTLYELYTGKILFSGRTNNQMLLHMMELKGRFNTKMIRKAKFSDLHFDEGAGVFLSVEKDRVTGADVTRRVTITKPTKDVRARILAANGGKLSDEDSKLILSFVDLLDKCLTLDPARRITPKEALMHPFVRN</sequence>
<dbReference type="EMBL" id="SSOP01000373">
    <property type="protein sequence ID" value="KAB5588771.1"/>
    <property type="molecule type" value="Genomic_DNA"/>
</dbReference>
<keyword evidence="2" id="KW-0723">Serine/threonine-protein kinase</keyword>
<dbReference type="Pfam" id="PF00069">
    <property type="entry name" value="Pkinase"/>
    <property type="match status" value="1"/>
</dbReference>
<dbReference type="OrthoDB" id="9332038at2759"/>